<dbReference type="EMBL" id="LVVM01004050">
    <property type="protein sequence ID" value="OJA13685.1"/>
    <property type="molecule type" value="Genomic_DNA"/>
</dbReference>
<feature type="compositionally biased region" description="Acidic residues" evidence="1">
    <location>
        <begin position="87"/>
        <end position="127"/>
    </location>
</feature>
<dbReference type="OrthoDB" id="2610860at2759"/>
<evidence type="ECO:0000313" key="3">
    <source>
        <dbReference type="Proteomes" id="UP000183567"/>
    </source>
</evidence>
<comment type="caution">
    <text evidence="2">The sequence shown here is derived from an EMBL/GenBank/DDBJ whole genome shotgun (WGS) entry which is preliminary data.</text>
</comment>
<evidence type="ECO:0000256" key="1">
    <source>
        <dbReference type="SAM" id="MobiDB-lite"/>
    </source>
</evidence>
<organism evidence="2 3">
    <name type="scientific">Rhizopogon vesiculosus</name>
    <dbReference type="NCBI Taxonomy" id="180088"/>
    <lineage>
        <taxon>Eukaryota</taxon>
        <taxon>Fungi</taxon>
        <taxon>Dikarya</taxon>
        <taxon>Basidiomycota</taxon>
        <taxon>Agaricomycotina</taxon>
        <taxon>Agaricomycetes</taxon>
        <taxon>Agaricomycetidae</taxon>
        <taxon>Boletales</taxon>
        <taxon>Suillineae</taxon>
        <taxon>Rhizopogonaceae</taxon>
        <taxon>Rhizopogon</taxon>
    </lineage>
</organism>
<proteinExistence type="predicted"/>
<gene>
    <name evidence="2" type="ORF">AZE42_05531</name>
</gene>
<evidence type="ECO:0000313" key="2">
    <source>
        <dbReference type="EMBL" id="OJA13685.1"/>
    </source>
</evidence>
<reference evidence="2 3" key="1">
    <citation type="submission" date="2016-03" db="EMBL/GenBank/DDBJ databases">
        <title>Comparative genomics of the ectomycorrhizal sister species Rhizopogon vinicolor and Rhizopogon vesiculosus (Basidiomycota: Boletales) reveals a divergence of the mating type B locus.</title>
        <authorList>
            <person name="Mujic A.B."/>
            <person name="Kuo A."/>
            <person name="Tritt A."/>
            <person name="Lipzen A."/>
            <person name="Chen C."/>
            <person name="Johnson J."/>
            <person name="Sharma A."/>
            <person name="Barry K."/>
            <person name="Grigoriev I.V."/>
            <person name="Spatafora J.W."/>
        </authorList>
    </citation>
    <scope>NUCLEOTIDE SEQUENCE [LARGE SCALE GENOMIC DNA]</scope>
    <source>
        <strain evidence="2 3">AM-OR11-056</strain>
    </source>
</reference>
<protein>
    <submittedName>
        <fullName evidence="2">Uncharacterized protein</fullName>
    </submittedName>
</protein>
<dbReference type="Proteomes" id="UP000183567">
    <property type="component" value="Unassembled WGS sequence"/>
</dbReference>
<keyword evidence="3" id="KW-1185">Reference proteome</keyword>
<accession>A0A1J8PXZ4</accession>
<dbReference type="AlphaFoldDB" id="A0A1J8PXZ4"/>
<feature type="region of interest" description="Disordered" evidence="1">
    <location>
        <begin position="72"/>
        <end position="127"/>
    </location>
</feature>
<sequence length="312" mass="35509">MTSWILPGRENAPAMRYKAMLQRSFAFSRTVNPRNLEFHWYPLWHQTLSDLVADVPNLIVAPQYPVWFVPQDDEEHEDGSNDQQDNKDDDEDDEDNNNKDDDDDDDDDDDEGANDDEEDDEDEDDDVGELAEVSFALTVPEKDAKGVLVDFAIINVSGQPHEGEESRYGGWRITGANIGLLVEVKRFVRRNLEGEELDDALAARISEAHDDVVKQAAYIFLHDPNKDSVLAIAAAGLWWCTTKINRDDVKAMMHRFAEKDPTYQDDDDDEIGFVELEWSSLLRLDVAGSSDRLRTIYNNLKEIGVMEIPMDV</sequence>
<name>A0A1J8PXZ4_9AGAM</name>